<gene>
    <name evidence="1" type="ordered locus">LD85_0646</name>
</gene>
<proteinExistence type="predicted"/>
<dbReference type="EMBL" id="CP001731">
    <property type="protein sequence ID" value="ADB86382.1"/>
    <property type="molecule type" value="Genomic_DNA"/>
</dbReference>
<protein>
    <submittedName>
        <fullName evidence="1">Uncharacterized protein</fullName>
    </submittedName>
</protein>
<accession>D2PGX1</accession>
<dbReference type="Proteomes" id="UP000001404">
    <property type="component" value="Chromosome"/>
</dbReference>
<organism evidence="1 2">
    <name type="scientific">Saccharolobus islandicus (strain L.D.8.5 / Lassen #2)</name>
    <name type="common">Sulfolobus islandicus</name>
    <dbReference type="NCBI Taxonomy" id="425944"/>
    <lineage>
        <taxon>Archaea</taxon>
        <taxon>Thermoproteota</taxon>
        <taxon>Thermoprotei</taxon>
        <taxon>Sulfolobales</taxon>
        <taxon>Sulfolobaceae</taxon>
        <taxon>Saccharolobus</taxon>
    </lineage>
</organism>
<reference evidence="2" key="1">
    <citation type="journal article" date="2009" name="Proc. Natl. Acad. Sci. U.S.A.">
        <title>Biogeography of the Sulfolobus islandicus pan-genome.</title>
        <authorList>
            <person name="Reno M.L."/>
            <person name="Held N.L."/>
            <person name="Fields C.J."/>
            <person name="Burke P.V."/>
            <person name="Whitaker R.J."/>
        </authorList>
    </citation>
    <scope>NUCLEOTIDE SEQUENCE [LARGE SCALE GENOMIC DNA]</scope>
    <source>
        <strain evidence="2">L.D.8.5 / Lassen #2</strain>
    </source>
</reference>
<dbReference type="KEGG" id="sii:LD85_0646"/>
<evidence type="ECO:0000313" key="1">
    <source>
        <dbReference type="EMBL" id="ADB86382.1"/>
    </source>
</evidence>
<evidence type="ECO:0000313" key="2">
    <source>
        <dbReference type="Proteomes" id="UP000001404"/>
    </source>
</evidence>
<dbReference type="HOGENOM" id="CLU_3338655_0_0_2"/>
<dbReference type="AlphaFoldDB" id="D2PGX1"/>
<sequence>MITRKPFSSLIYLASIKPNDKEKCFLQIARYNFYFKT</sequence>
<name>D2PGX1_SACI9</name>